<evidence type="ECO:0000313" key="3">
    <source>
        <dbReference type="EMBL" id="OMP00572.1"/>
    </source>
</evidence>
<dbReference type="GO" id="GO:0000027">
    <property type="term" value="P:ribosomal large subunit assembly"/>
    <property type="evidence" value="ECO:0007669"/>
    <property type="project" value="TreeGrafter"/>
</dbReference>
<dbReference type="STRING" id="93759.A0A1R3K0H2"/>
<proteinExistence type="predicted"/>
<sequence length="178" mass="20201">MAKMVELLTTLKQRVLTLLSEWEDHPGLQKVLELIEMLLAIPLSTPLAKALSGLQFLLNRMRMLQENGSKFSLSDQVDPLLSLVCSWQKMEFDSWPVLLDEVQDQYDINAAKDILQQPVMLILNEEVGQKGFKVVSPETPKPLNDTSESIRMLNAVLNLTQFNDEYRLAGQSLIFIIS</sequence>
<evidence type="ECO:0000256" key="1">
    <source>
        <dbReference type="ARBA" id="ARBA00022741"/>
    </source>
</evidence>
<accession>A0A1R3K0H2</accession>
<keyword evidence="2" id="KW-0067">ATP-binding</keyword>
<dbReference type="Proteomes" id="UP000187203">
    <property type="component" value="Unassembled WGS sequence"/>
</dbReference>
<dbReference type="AlphaFoldDB" id="A0A1R3K0H2"/>
<dbReference type="GO" id="GO:0005524">
    <property type="term" value="F:ATP binding"/>
    <property type="evidence" value="ECO:0007669"/>
    <property type="project" value="UniProtKB-KW"/>
</dbReference>
<protein>
    <submittedName>
        <fullName evidence="3">Midasin-like protein</fullName>
    </submittedName>
</protein>
<comment type="caution">
    <text evidence="3">The sequence shown here is derived from an EMBL/GenBank/DDBJ whole genome shotgun (WGS) entry which is preliminary data.</text>
</comment>
<evidence type="ECO:0000313" key="4">
    <source>
        <dbReference type="Proteomes" id="UP000187203"/>
    </source>
</evidence>
<dbReference type="OrthoDB" id="1056423at2759"/>
<evidence type="ECO:0000256" key="2">
    <source>
        <dbReference type="ARBA" id="ARBA00022840"/>
    </source>
</evidence>
<dbReference type="EMBL" id="AWUE01014931">
    <property type="protein sequence ID" value="OMP00572.1"/>
    <property type="molecule type" value="Genomic_DNA"/>
</dbReference>
<organism evidence="3 4">
    <name type="scientific">Corchorus olitorius</name>
    <dbReference type="NCBI Taxonomy" id="93759"/>
    <lineage>
        <taxon>Eukaryota</taxon>
        <taxon>Viridiplantae</taxon>
        <taxon>Streptophyta</taxon>
        <taxon>Embryophyta</taxon>
        <taxon>Tracheophyta</taxon>
        <taxon>Spermatophyta</taxon>
        <taxon>Magnoliopsida</taxon>
        <taxon>eudicotyledons</taxon>
        <taxon>Gunneridae</taxon>
        <taxon>Pentapetalae</taxon>
        <taxon>rosids</taxon>
        <taxon>malvids</taxon>
        <taxon>Malvales</taxon>
        <taxon>Malvaceae</taxon>
        <taxon>Grewioideae</taxon>
        <taxon>Apeibeae</taxon>
        <taxon>Corchorus</taxon>
    </lineage>
</organism>
<dbReference type="GO" id="GO:0000055">
    <property type="term" value="P:ribosomal large subunit export from nucleus"/>
    <property type="evidence" value="ECO:0007669"/>
    <property type="project" value="TreeGrafter"/>
</dbReference>
<name>A0A1R3K0H2_9ROSI</name>
<reference evidence="4" key="1">
    <citation type="submission" date="2013-09" db="EMBL/GenBank/DDBJ databases">
        <title>Corchorus olitorius genome sequencing.</title>
        <authorList>
            <person name="Alam M."/>
            <person name="Haque M.S."/>
            <person name="Islam M.S."/>
            <person name="Emdad E.M."/>
            <person name="Islam M.M."/>
            <person name="Ahmed B."/>
            <person name="Halim A."/>
            <person name="Hossen Q.M.M."/>
            <person name="Hossain M.Z."/>
            <person name="Ahmed R."/>
            <person name="Khan M.M."/>
            <person name="Islam R."/>
            <person name="Rashid M.M."/>
            <person name="Khan S.A."/>
            <person name="Rahman M.S."/>
            <person name="Alam M."/>
            <person name="Yahiya A.S."/>
            <person name="Khan M.S."/>
            <person name="Azam M.S."/>
            <person name="Haque T."/>
            <person name="Lashkar M.Z.H."/>
            <person name="Akhand A.I."/>
            <person name="Morshed G."/>
            <person name="Roy S."/>
            <person name="Uddin K.S."/>
            <person name="Rabeya T."/>
            <person name="Hossain A.S."/>
            <person name="Chowdhury A."/>
            <person name="Snigdha A.R."/>
            <person name="Mortoza M.S."/>
            <person name="Matin S.A."/>
            <person name="Hoque S.M.E."/>
            <person name="Islam M.K."/>
            <person name="Roy D.K."/>
            <person name="Haider R."/>
            <person name="Moosa M.M."/>
            <person name="Elias S.M."/>
            <person name="Hasan A.M."/>
            <person name="Jahan S."/>
            <person name="Shafiuddin M."/>
            <person name="Mahmood N."/>
            <person name="Shommy N.S."/>
        </authorList>
    </citation>
    <scope>NUCLEOTIDE SEQUENCE [LARGE SCALE GENOMIC DNA]</scope>
    <source>
        <strain evidence="4">cv. O-4</strain>
    </source>
</reference>
<gene>
    <name evidence="3" type="ORF">COLO4_12566</name>
</gene>
<dbReference type="PANTHER" id="PTHR48103:SF2">
    <property type="entry name" value="MIDASIN"/>
    <property type="match status" value="1"/>
</dbReference>
<dbReference type="GO" id="GO:0005634">
    <property type="term" value="C:nucleus"/>
    <property type="evidence" value="ECO:0007669"/>
    <property type="project" value="TreeGrafter"/>
</dbReference>
<keyword evidence="4" id="KW-1185">Reference proteome</keyword>
<dbReference type="GO" id="GO:0030687">
    <property type="term" value="C:preribosome, large subunit precursor"/>
    <property type="evidence" value="ECO:0007669"/>
    <property type="project" value="TreeGrafter"/>
</dbReference>
<keyword evidence="1" id="KW-0547">Nucleotide-binding</keyword>
<dbReference type="PANTHER" id="PTHR48103">
    <property type="entry name" value="MIDASIN-RELATED"/>
    <property type="match status" value="1"/>
</dbReference>